<dbReference type="InterPro" id="IPR053240">
    <property type="entry name" value="VTT_domain"/>
</dbReference>
<reference evidence="4 5" key="1">
    <citation type="submission" date="2016-10" db="EMBL/GenBank/DDBJ databases">
        <authorList>
            <person name="Cai Z."/>
        </authorList>
    </citation>
    <scope>NUCLEOTIDE SEQUENCE [LARGE SCALE GENOMIC DNA]</scope>
</reference>
<keyword evidence="2" id="KW-1133">Transmembrane helix</keyword>
<dbReference type="PANTHER" id="PTHR46826">
    <property type="match status" value="1"/>
</dbReference>
<dbReference type="STRING" id="3088.A0A383VJI8"/>
<keyword evidence="2" id="KW-0812">Transmembrane</keyword>
<evidence type="ECO:0000313" key="4">
    <source>
        <dbReference type="EMBL" id="SZX64902.1"/>
    </source>
</evidence>
<evidence type="ECO:0000256" key="1">
    <source>
        <dbReference type="SAM" id="MobiDB-lite"/>
    </source>
</evidence>
<organism evidence="4 5">
    <name type="scientific">Tetradesmus obliquus</name>
    <name type="common">Green alga</name>
    <name type="synonym">Acutodesmus obliquus</name>
    <dbReference type="NCBI Taxonomy" id="3088"/>
    <lineage>
        <taxon>Eukaryota</taxon>
        <taxon>Viridiplantae</taxon>
        <taxon>Chlorophyta</taxon>
        <taxon>core chlorophytes</taxon>
        <taxon>Chlorophyceae</taxon>
        <taxon>CS clade</taxon>
        <taxon>Sphaeropleales</taxon>
        <taxon>Scenedesmaceae</taxon>
        <taxon>Tetradesmus</taxon>
    </lineage>
</organism>
<feature type="transmembrane region" description="Helical" evidence="2">
    <location>
        <begin position="54"/>
        <end position="78"/>
    </location>
</feature>
<evidence type="ECO:0000259" key="3">
    <source>
        <dbReference type="Pfam" id="PF09335"/>
    </source>
</evidence>
<dbReference type="Pfam" id="PF09335">
    <property type="entry name" value="VTT_dom"/>
    <property type="match status" value="1"/>
</dbReference>
<proteinExistence type="predicted"/>
<evidence type="ECO:0000256" key="2">
    <source>
        <dbReference type="SAM" id="Phobius"/>
    </source>
</evidence>
<evidence type="ECO:0000313" key="5">
    <source>
        <dbReference type="Proteomes" id="UP000256970"/>
    </source>
</evidence>
<dbReference type="Proteomes" id="UP000256970">
    <property type="component" value="Unassembled WGS sequence"/>
</dbReference>
<feature type="transmembrane region" description="Helical" evidence="2">
    <location>
        <begin position="191"/>
        <end position="212"/>
    </location>
</feature>
<keyword evidence="2" id="KW-0472">Membrane</keyword>
<accession>A0A383VJI8</accession>
<feature type="region of interest" description="Disordered" evidence="1">
    <location>
        <begin position="272"/>
        <end position="302"/>
    </location>
</feature>
<feature type="transmembrane region" description="Helical" evidence="2">
    <location>
        <begin position="240"/>
        <end position="261"/>
    </location>
</feature>
<gene>
    <name evidence="4" type="ORF">BQ4739_LOCUS5378</name>
</gene>
<dbReference type="AlphaFoldDB" id="A0A383VJI8"/>
<dbReference type="PANTHER" id="PTHR46826:SF1">
    <property type="entry name" value="TVP38_TMEM64 FAMILY MEMBRANE PROTEIN YDJX"/>
    <property type="match status" value="1"/>
</dbReference>
<dbReference type="InterPro" id="IPR032816">
    <property type="entry name" value="VTT_dom"/>
</dbReference>
<sequence length="302" mass="31042">MQQQRQQAGHSSNWMVLPAVAMHQLSMSLHMPAHAAEGVSPAALVLFREFLDQIAALGPWGAALFVVTVMTAEMVPLFPTQPLMLASGLLFGPVKGAVCVVLGVTLAAANAFSLSRGVGRPLAEKIIAHEVGDGAAAGGGGVVAQQLSAVNKAIESGGFMQQVAAITLLRLTPVVPFSASNYLLGLTPVQLAPMLLGTVTGMTVWSILYASLGGASRSLLEGGADLDVLLEDLADKAGQYSSDVAVCGLLLGVMAGGYWLVGQRLRSADVAEASSSSSSSSSQRPPLPSLDAGTPEEALQRK</sequence>
<keyword evidence="5" id="KW-1185">Reference proteome</keyword>
<feature type="transmembrane region" description="Helical" evidence="2">
    <location>
        <begin position="90"/>
        <end position="112"/>
    </location>
</feature>
<feature type="domain" description="VTT" evidence="3">
    <location>
        <begin position="78"/>
        <end position="213"/>
    </location>
</feature>
<name>A0A383VJI8_TETOB</name>
<protein>
    <recommendedName>
        <fullName evidence="3">VTT domain-containing protein</fullName>
    </recommendedName>
</protein>
<dbReference type="EMBL" id="FNXT01000503">
    <property type="protein sequence ID" value="SZX64902.1"/>
    <property type="molecule type" value="Genomic_DNA"/>
</dbReference>